<reference evidence="2 3" key="1">
    <citation type="journal article" date="2012" name="J. Bacteriol.">
        <title>Complete genome sequence of Nocardia brasiliensis HUJEG-1.</title>
        <authorList>
            <person name="Vera-Cabrera L."/>
            <person name="Ortiz-Lopez R."/>
            <person name="Elizondo-Gonzalez R."/>
            <person name="Perez-Maya A.A."/>
            <person name="Ocampo-Candiani J."/>
        </authorList>
    </citation>
    <scope>NUCLEOTIDE SEQUENCE [LARGE SCALE GENOMIC DNA]</scope>
    <source>
        <strain evidence="3">ATCC 700358</strain>
    </source>
</reference>
<sequence>MVLRRQREKVLVAVLAVLAVLGGGHTVLSWFENEPPRDDDRAASRLIGESYLATSFAEDFVVTYLSADVGDRDSLARFVGSAQQPVLPTTTSEVADPAVVYAARTLSSGNADVWTVTISVREGEDDAARGYYRVAVSLIDGTVRALSLPAAVEPPRQAADLALEYEASCGPDTALGRTAIGFLTAYLTGSGDIARYSATGTGFRGIRPAPYSKIDSVALTTDDPNCGSGATTVRLLAAVGPRTEDDVVATLSYPLTMVLNAGQWQVRSIDPVPALRLPLTVADTQAAHTSRTVTPSVTPADIPPPTQK</sequence>
<gene>
    <name evidence="2" type="ORF">O3I_023910</name>
</gene>
<organism evidence="2 3">
    <name type="scientific">Nocardia brasiliensis (strain ATCC 700358 / HUJEG-1)</name>
    <dbReference type="NCBI Taxonomy" id="1133849"/>
    <lineage>
        <taxon>Bacteria</taxon>
        <taxon>Bacillati</taxon>
        <taxon>Actinomycetota</taxon>
        <taxon>Actinomycetes</taxon>
        <taxon>Mycobacteriales</taxon>
        <taxon>Nocardiaceae</taxon>
        <taxon>Nocardia</taxon>
    </lineage>
</organism>
<protein>
    <recommendedName>
        <fullName evidence="4">Conjugative transposon protein TcpC</fullName>
    </recommendedName>
</protein>
<evidence type="ECO:0000313" key="2">
    <source>
        <dbReference type="EMBL" id="AFU02737.1"/>
    </source>
</evidence>
<dbReference type="InterPro" id="IPR024735">
    <property type="entry name" value="TcpC"/>
</dbReference>
<dbReference type="STRING" id="1133849.O3I_023910"/>
<evidence type="ECO:0008006" key="4">
    <source>
        <dbReference type="Google" id="ProtNLM"/>
    </source>
</evidence>
<keyword evidence="3" id="KW-1185">Reference proteome</keyword>
<feature type="compositionally biased region" description="Polar residues" evidence="1">
    <location>
        <begin position="286"/>
        <end position="297"/>
    </location>
</feature>
<proteinExistence type="predicted"/>
<evidence type="ECO:0000313" key="3">
    <source>
        <dbReference type="Proteomes" id="UP000006304"/>
    </source>
</evidence>
<accession>K0EZ15</accession>
<dbReference type="Pfam" id="PF12642">
    <property type="entry name" value="TpcC"/>
    <property type="match status" value="1"/>
</dbReference>
<dbReference type="KEGG" id="nbr:O3I_023910"/>
<dbReference type="HOGENOM" id="CLU_865538_0_0_11"/>
<dbReference type="EMBL" id="CP003876">
    <property type="protein sequence ID" value="AFU02737.1"/>
    <property type="molecule type" value="Genomic_DNA"/>
</dbReference>
<dbReference type="eggNOG" id="ENOG5032ZMV">
    <property type="taxonomic scope" value="Bacteria"/>
</dbReference>
<evidence type="ECO:0000256" key="1">
    <source>
        <dbReference type="SAM" id="MobiDB-lite"/>
    </source>
</evidence>
<dbReference type="Proteomes" id="UP000006304">
    <property type="component" value="Chromosome"/>
</dbReference>
<name>K0EZ15_NOCB7</name>
<feature type="region of interest" description="Disordered" evidence="1">
    <location>
        <begin position="286"/>
        <end position="308"/>
    </location>
</feature>
<dbReference type="AlphaFoldDB" id="K0EZ15"/>